<dbReference type="InterPro" id="IPR011009">
    <property type="entry name" value="Kinase-like_dom_sf"/>
</dbReference>
<evidence type="ECO:0000313" key="5">
    <source>
        <dbReference type="Proteomes" id="UP001385951"/>
    </source>
</evidence>
<accession>A0AAW0G255</accession>
<keyword evidence="2" id="KW-1133">Transmembrane helix</keyword>
<dbReference type="Gene3D" id="1.10.510.10">
    <property type="entry name" value="Transferase(Phosphotransferase) domain 1"/>
    <property type="match status" value="1"/>
</dbReference>
<dbReference type="Proteomes" id="UP001385951">
    <property type="component" value="Unassembled WGS sequence"/>
</dbReference>
<feature type="transmembrane region" description="Helical" evidence="2">
    <location>
        <begin position="56"/>
        <end position="74"/>
    </location>
</feature>
<dbReference type="InterPro" id="IPR004147">
    <property type="entry name" value="ABC1_dom"/>
</dbReference>
<evidence type="ECO:0000256" key="2">
    <source>
        <dbReference type="SAM" id="Phobius"/>
    </source>
</evidence>
<comment type="similarity">
    <text evidence="1">Belongs to the protein kinase superfamily. ADCK protein kinase family.</text>
</comment>
<name>A0AAW0G255_9APHY</name>
<dbReference type="GO" id="GO:0055088">
    <property type="term" value="P:lipid homeostasis"/>
    <property type="evidence" value="ECO:0007669"/>
    <property type="project" value="TreeGrafter"/>
</dbReference>
<dbReference type="GO" id="GO:0005743">
    <property type="term" value="C:mitochondrial inner membrane"/>
    <property type="evidence" value="ECO:0007669"/>
    <property type="project" value="TreeGrafter"/>
</dbReference>
<organism evidence="4 5">
    <name type="scientific">Cerrena zonata</name>
    <dbReference type="NCBI Taxonomy" id="2478898"/>
    <lineage>
        <taxon>Eukaryota</taxon>
        <taxon>Fungi</taxon>
        <taxon>Dikarya</taxon>
        <taxon>Basidiomycota</taxon>
        <taxon>Agaricomycotina</taxon>
        <taxon>Agaricomycetes</taxon>
        <taxon>Polyporales</taxon>
        <taxon>Cerrenaceae</taxon>
        <taxon>Cerrena</taxon>
    </lineage>
</organism>
<reference evidence="4 5" key="1">
    <citation type="submission" date="2022-09" db="EMBL/GenBank/DDBJ databases">
        <authorList>
            <person name="Palmer J.M."/>
        </authorList>
    </citation>
    <scope>NUCLEOTIDE SEQUENCE [LARGE SCALE GENOMIC DNA]</scope>
    <source>
        <strain evidence="4 5">DSM 7382</strain>
    </source>
</reference>
<evidence type="ECO:0000256" key="1">
    <source>
        <dbReference type="ARBA" id="ARBA00009670"/>
    </source>
</evidence>
<dbReference type="InterPro" id="IPR045307">
    <property type="entry name" value="ADCK1_dom"/>
</dbReference>
<protein>
    <recommendedName>
        <fullName evidence="3">ABC1 atypical kinase-like domain-containing protein</fullName>
    </recommendedName>
</protein>
<sequence length="623" mass="70821">MDSLRRRCLSSSVHKISLSGTRKLPHKLKLANFGARRSQSSSTSPKDTIRSKVNPWIAWPTTIVVLVGAGVVAYETYQPFRHTVLAVVRCSRIGEAAVLGAFDYKKTLSKTYETEEEQEQAYSDCHRRSAHRVLKALLANGGIFIKLGQHISSLVVLPVEWTSTMRPLQDQCEPTEYEDLEKLFMSDMGKRIEDLFDEFDPKPVGVASLAQVHVGRLKETGEHVAVKLQHPHLAEFCDIDMEMVEVSLGWIKSLFPDFEFTWLGGEMRENLPKEMDFVHEAHNAQRAIEDFENITSSLYIPRVIEARKRVLIMEYIKGGRVDDLKYLSDNDIDRNKVSLEIARIFSQMVHLNGWFHADPHPGNLLIRPAPSTSRSPYNFEIVLLDHGLYFDLDDDLRINYSKFLLSLMKPGSAATSAERRHYAKLVGNIDENLYPVFEAAITGRAALKGSWEELDNEADPGFKRAGSMTDLSAPSEREMAVIRNAVIQHEGLLLSVFDVLRRVPRRVLMVLKLNDLTRSLDYALATTHASMRVFLITAKYCTRAVWQDDKRRISAEMYQRGLLGVVYDYFTSWWRFETSYRGLILTETVLDMQAQLVKWKAWMRGLLVQGGLRGAHDAAAGLV</sequence>
<dbReference type="CDD" id="cd13969">
    <property type="entry name" value="ADCK1-like"/>
    <property type="match status" value="1"/>
</dbReference>
<dbReference type="AlphaFoldDB" id="A0AAW0G255"/>
<keyword evidence="5" id="KW-1185">Reference proteome</keyword>
<dbReference type="GO" id="GO:0007005">
    <property type="term" value="P:mitochondrion organization"/>
    <property type="evidence" value="ECO:0007669"/>
    <property type="project" value="TreeGrafter"/>
</dbReference>
<evidence type="ECO:0000259" key="3">
    <source>
        <dbReference type="Pfam" id="PF03109"/>
    </source>
</evidence>
<feature type="domain" description="ABC1 atypical kinase-like" evidence="3">
    <location>
        <begin position="168"/>
        <end position="410"/>
    </location>
</feature>
<dbReference type="Pfam" id="PF03109">
    <property type="entry name" value="ABC1"/>
    <property type="match status" value="1"/>
</dbReference>
<keyword evidence="2" id="KW-0812">Transmembrane</keyword>
<comment type="caution">
    <text evidence="4">The sequence shown here is derived from an EMBL/GenBank/DDBJ whole genome shotgun (WGS) entry which is preliminary data.</text>
</comment>
<dbReference type="InterPro" id="IPR051130">
    <property type="entry name" value="Mito_struct-func_regulator"/>
</dbReference>
<dbReference type="PANTHER" id="PTHR43173">
    <property type="entry name" value="ABC1 FAMILY PROTEIN"/>
    <property type="match status" value="1"/>
</dbReference>
<gene>
    <name evidence="4" type="ORF">QCA50_009602</name>
</gene>
<dbReference type="SUPFAM" id="SSF56112">
    <property type="entry name" value="Protein kinase-like (PK-like)"/>
    <property type="match status" value="1"/>
</dbReference>
<keyword evidence="2" id="KW-0472">Membrane</keyword>
<proteinExistence type="inferred from homology"/>
<dbReference type="EMBL" id="JASBNA010000014">
    <property type="protein sequence ID" value="KAK7687101.1"/>
    <property type="molecule type" value="Genomic_DNA"/>
</dbReference>
<dbReference type="PANTHER" id="PTHR43173:SF19">
    <property type="entry name" value="AARF DOMAIN-CONTAINING PROTEIN KINASE 1"/>
    <property type="match status" value="1"/>
</dbReference>
<evidence type="ECO:0000313" key="4">
    <source>
        <dbReference type="EMBL" id="KAK7687101.1"/>
    </source>
</evidence>